<feature type="compositionally biased region" description="Polar residues" evidence="1">
    <location>
        <begin position="37"/>
        <end position="58"/>
    </location>
</feature>
<keyword evidence="3" id="KW-1185">Reference proteome</keyword>
<sequence length="84" mass="9349">MDTTTHSATTEKTNKETKGKDKKIELVNIESNKEGDNMNQTSAPQELATAPQTTTTIVEQDREINQLIDDLTKSDDDDDEVPIN</sequence>
<comment type="caution">
    <text evidence="2">The sequence shown here is derived from an EMBL/GenBank/DDBJ whole genome shotgun (WGS) entry which is preliminary data.</text>
</comment>
<name>A0A9D4A656_9ROSI</name>
<dbReference type="AlphaFoldDB" id="A0A9D4A656"/>
<protein>
    <submittedName>
        <fullName evidence="2">Uncharacterized protein</fullName>
    </submittedName>
</protein>
<feature type="region of interest" description="Disordered" evidence="1">
    <location>
        <begin position="1"/>
        <end position="61"/>
    </location>
</feature>
<evidence type="ECO:0000313" key="2">
    <source>
        <dbReference type="EMBL" id="KAH1091179.1"/>
    </source>
</evidence>
<reference evidence="2 3" key="1">
    <citation type="journal article" date="2021" name="Plant Biotechnol. J.">
        <title>Multi-omics assisted identification of the key and species-specific regulatory components of drought-tolerant mechanisms in Gossypium stocksii.</title>
        <authorList>
            <person name="Yu D."/>
            <person name="Ke L."/>
            <person name="Zhang D."/>
            <person name="Wu Y."/>
            <person name="Sun Y."/>
            <person name="Mei J."/>
            <person name="Sun J."/>
            <person name="Sun Y."/>
        </authorList>
    </citation>
    <scope>NUCLEOTIDE SEQUENCE [LARGE SCALE GENOMIC DNA]</scope>
    <source>
        <strain evidence="3">cv. E1</strain>
        <tissue evidence="2">Leaf</tissue>
    </source>
</reference>
<feature type="compositionally biased region" description="Basic and acidic residues" evidence="1">
    <location>
        <begin position="12"/>
        <end position="36"/>
    </location>
</feature>
<gene>
    <name evidence="2" type="ORF">J1N35_018436</name>
</gene>
<dbReference type="Proteomes" id="UP000828251">
    <property type="component" value="Unassembled WGS sequence"/>
</dbReference>
<organism evidence="2 3">
    <name type="scientific">Gossypium stocksii</name>
    <dbReference type="NCBI Taxonomy" id="47602"/>
    <lineage>
        <taxon>Eukaryota</taxon>
        <taxon>Viridiplantae</taxon>
        <taxon>Streptophyta</taxon>
        <taxon>Embryophyta</taxon>
        <taxon>Tracheophyta</taxon>
        <taxon>Spermatophyta</taxon>
        <taxon>Magnoliopsida</taxon>
        <taxon>eudicotyledons</taxon>
        <taxon>Gunneridae</taxon>
        <taxon>Pentapetalae</taxon>
        <taxon>rosids</taxon>
        <taxon>malvids</taxon>
        <taxon>Malvales</taxon>
        <taxon>Malvaceae</taxon>
        <taxon>Malvoideae</taxon>
        <taxon>Gossypium</taxon>
    </lineage>
</organism>
<proteinExistence type="predicted"/>
<evidence type="ECO:0000313" key="3">
    <source>
        <dbReference type="Proteomes" id="UP000828251"/>
    </source>
</evidence>
<accession>A0A9D4A656</accession>
<evidence type="ECO:0000256" key="1">
    <source>
        <dbReference type="SAM" id="MobiDB-lite"/>
    </source>
</evidence>
<dbReference type="EMBL" id="JAIQCV010000006">
    <property type="protein sequence ID" value="KAH1091179.1"/>
    <property type="molecule type" value="Genomic_DNA"/>
</dbReference>